<evidence type="ECO:0000256" key="2">
    <source>
        <dbReference type="ARBA" id="ARBA00035170"/>
    </source>
</evidence>
<protein>
    <recommendedName>
        <fullName evidence="2">Small ribosomal subunit protein bS6m</fullName>
    </recommendedName>
    <alternativeName>
        <fullName evidence="3">28S ribosomal protein S6, mitochondrial</fullName>
    </alternativeName>
</protein>
<dbReference type="CDD" id="cd15465">
    <property type="entry name" value="bS6_mito"/>
    <property type="match status" value="1"/>
</dbReference>
<sequence length="133" mass="15218">MLALWQTLVKDCVKRIGEKILKEGAVLKRVENLGEKDLPFKMYKAGKVFKKAHYFTYQFESHPSILSKLQESCVRDLDIMRSSPVEIHPLPRYTGECTLEEELKPPVDRPNVKAIISGQGEIRKSFYGIGTVH</sequence>
<organism evidence="4 5">
    <name type="scientific">Cordylochernes scorpioides</name>
    <dbReference type="NCBI Taxonomy" id="51811"/>
    <lineage>
        <taxon>Eukaryota</taxon>
        <taxon>Metazoa</taxon>
        <taxon>Ecdysozoa</taxon>
        <taxon>Arthropoda</taxon>
        <taxon>Chelicerata</taxon>
        <taxon>Arachnida</taxon>
        <taxon>Pseudoscorpiones</taxon>
        <taxon>Cheliferoidea</taxon>
        <taxon>Chernetidae</taxon>
        <taxon>Cordylochernes</taxon>
    </lineage>
</organism>
<dbReference type="InterPro" id="IPR035980">
    <property type="entry name" value="Ribosomal_bS6_sf"/>
</dbReference>
<evidence type="ECO:0000256" key="3">
    <source>
        <dbReference type="ARBA" id="ARBA00035365"/>
    </source>
</evidence>
<dbReference type="Pfam" id="PF01250">
    <property type="entry name" value="Ribosomal_S6"/>
    <property type="match status" value="1"/>
</dbReference>
<name>A0ABY6K5M1_9ARAC</name>
<proteinExistence type="inferred from homology"/>
<gene>
    <name evidence="4" type="ORF">LAZ67_2005774</name>
</gene>
<reference evidence="4 5" key="1">
    <citation type="submission" date="2022-01" db="EMBL/GenBank/DDBJ databases">
        <title>A chromosomal length assembly of Cordylochernes scorpioides.</title>
        <authorList>
            <person name="Zeh D."/>
            <person name="Zeh J."/>
        </authorList>
    </citation>
    <scope>NUCLEOTIDE SEQUENCE [LARGE SCALE GENOMIC DNA]</scope>
    <source>
        <strain evidence="4">IN4F17</strain>
        <tissue evidence="4">Whole Body</tissue>
    </source>
</reference>
<evidence type="ECO:0000313" key="5">
    <source>
        <dbReference type="Proteomes" id="UP001235939"/>
    </source>
</evidence>
<dbReference type="Proteomes" id="UP001235939">
    <property type="component" value="Chromosome 02"/>
</dbReference>
<evidence type="ECO:0000313" key="4">
    <source>
        <dbReference type="EMBL" id="UYV63833.1"/>
    </source>
</evidence>
<accession>A0ABY6K5M1</accession>
<comment type="similarity">
    <text evidence="1">Belongs to the bacterial ribosomal protein bS6 family.</text>
</comment>
<dbReference type="EMBL" id="CP092864">
    <property type="protein sequence ID" value="UYV63833.1"/>
    <property type="molecule type" value="Genomic_DNA"/>
</dbReference>
<dbReference type="PANTHER" id="PTHR21011">
    <property type="entry name" value="MITOCHONDRIAL 28S RIBOSOMAL PROTEIN S6"/>
    <property type="match status" value="1"/>
</dbReference>
<keyword evidence="5" id="KW-1185">Reference proteome</keyword>
<dbReference type="SUPFAM" id="SSF54995">
    <property type="entry name" value="Ribosomal protein S6"/>
    <property type="match status" value="1"/>
</dbReference>
<evidence type="ECO:0000256" key="1">
    <source>
        <dbReference type="ARBA" id="ARBA00009512"/>
    </source>
</evidence>
<dbReference type="InterPro" id="IPR014717">
    <property type="entry name" value="Transl_elong_EF1B/ribsomal_bS6"/>
</dbReference>
<dbReference type="InterPro" id="IPR000529">
    <property type="entry name" value="Ribosomal_bS6"/>
</dbReference>
<dbReference type="Gene3D" id="3.30.70.60">
    <property type="match status" value="1"/>
</dbReference>
<dbReference type="PANTHER" id="PTHR21011:SF1">
    <property type="entry name" value="SMALL RIBOSOMAL SUBUNIT PROTEIN BS6M"/>
    <property type="match status" value="1"/>
</dbReference>